<evidence type="ECO:0000256" key="1">
    <source>
        <dbReference type="SAM" id="MobiDB-lite"/>
    </source>
</evidence>
<reference evidence="4" key="2">
    <citation type="submission" date="2020-04" db="EMBL/GenBank/DDBJ databases">
        <authorList>
            <consortium name="NCBI Genome Project"/>
        </authorList>
    </citation>
    <scope>NUCLEOTIDE SEQUENCE</scope>
    <source>
        <strain evidence="4">CBS 304.34</strain>
    </source>
</reference>
<evidence type="ECO:0008006" key="5">
    <source>
        <dbReference type="Google" id="ProtNLM"/>
    </source>
</evidence>
<dbReference type="AlphaFoldDB" id="A0A6A6Z8W6"/>
<dbReference type="Gene3D" id="1.10.510.10">
    <property type="entry name" value="Transferase(Phosphotransferase) domain 1"/>
    <property type="match status" value="1"/>
</dbReference>
<dbReference type="GeneID" id="54465646"/>
<dbReference type="SUPFAM" id="SSF56112">
    <property type="entry name" value="Protein kinase-like (PK-like)"/>
    <property type="match status" value="1"/>
</dbReference>
<sequence length="140" mass="15420">MAHGPPADVWSLGVMALKWLYGIPAPRQTQKSMSSDQWRSWAKTWVDALTAWLDDQESGKDVDMLQGMLVLDQTKRLTARKCLMMGFKNRLFERRAVDGLVECVVDGAEAADDLAGGDEAPARTPQADAEDDPEATIILS</sequence>
<dbReference type="OrthoDB" id="10252171at2759"/>
<evidence type="ECO:0000313" key="2">
    <source>
        <dbReference type="EMBL" id="KAF2817562.1"/>
    </source>
</evidence>
<dbReference type="Proteomes" id="UP000504636">
    <property type="component" value="Unplaced"/>
</dbReference>
<organism evidence="2">
    <name type="scientific">Mytilinidion resinicola</name>
    <dbReference type="NCBI Taxonomy" id="574789"/>
    <lineage>
        <taxon>Eukaryota</taxon>
        <taxon>Fungi</taxon>
        <taxon>Dikarya</taxon>
        <taxon>Ascomycota</taxon>
        <taxon>Pezizomycotina</taxon>
        <taxon>Dothideomycetes</taxon>
        <taxon>Pleosporomycetidae</taxon>
        <taxon>Mytilinidiales</taxon>
        <taxon>Mytilinidiaceae</taxon>
        <taxon>Mytilinidion</taxon>
    </lineage>
</organism>
<accession>A0A6A6Z8W6</accession>
<evidence type="ECO:0000313" key="3">
    <source>
        <dbReference type="Proteomes" id="UP000504636"/>
    </source>
</evidence>
<dbReference type="InterPro" id="IPR011009">
    <property type="entry name" value="Kinase-like_dom_sf"/>
</dbReference>
<name>A0A6A6Z8W6_9PEZI</name>
<proteinExistence type="predicted"/>
<reference evidence="4" key="3">
    <citation type="submission" date="2025-04" db="UniProtKB">
        <authorList>
            <consortium name="RefSeq"/>
        </authorList>
    </citation>
    <scope>IDENTIFICATION</scope>
    <source>
        <strain evidence="4">CBS 304.34</strain>
    </source>
</reference>
<dbReference type="EMBL" id="MU003692">
    <property type="protein sequence ID" value="KAF2817562.1"/>
    <property type="molecule type" value="Genomic_DNA"/>
</dbReference>
<feature type="region of interest" description="Disordered" evidence="1">
    <location>
        <begin position="112"/>
        <end position="140"/>
    </location>
</feature>
<keyword evidence="3" id="KW-1185">Reference proteome</keyword>
<reference evidence="2 4" key="1">
    <citation type="journal article" date="2020" name="Stud. Mycol.">
        <title>101 Dothideomycetes genomes: a test case for predicting lifestyles and emergence of pathogens.</title>
        <authorList>
            <person name="Haridas S."/>
            <person name="Albert R."/>
            <person name="Binder M."/>
            <person name="Bloem J."/>
            <person name="Labutti K."/>
            <person name="Salamov A."/>
            <person name="Andreopoulos B."/>
            <person name="Baker S."/>
            <person name="Barry K."/>
            <person name="Bills G."/>
            <person name="Bluhm B."/>
            <person name="Cannon C."/>
            <person name="Castanera R."/>
            <person name="Culley D."/>
            <person name="Daum C."/>
            <person name="Ezra D."/>
            <person name="Gonzalez J."/>
            <person name="Henrissat B."/>
            <person name="Kuo A."/>
            <person name="Liang C."/>
            <person name="Lipzen A."/>
            <person name="Lutzoni F."/>
            <person name="Magnuson J."/>
            <person name="Mondo S."/>
            <person name="Nolan M."/>
            <person name="Ohm R."/>
            <person name="Pangilinan J."/>
            <person name="Park H.-J."/>
            <person name="Ramirez L."/>
            <person name="Alfaro M."/>
            <person name="Sun H."/>
            <person name="Tritt A."/>
            <person name="Yoshinaga Y."/>
            <person name="Zwiers L.-H."/>
            <person name="Turgeon B."/>
            <person name="Goodwin S."/>
            <person name="Spatafora J."/>
            <person name="Crous P."/>
            <person name="Grigoriev I."/>
        </authorList>
    </citation>
    <scope>NUCLEOTIDE SEQUENCE</scope>
    <source>
        <strain evidence="2 4">CBS 304.34</strain>
    </source>
</reference>
<gene>
    <name evidence="2 4" type="ORF">BDZ99DRAFT_513800</name>
</gene>
<protein>
    <recommendedName>
        <fullName evidence="5">Protein kinase domain-containing protein</fullName>
    </recommendedName>
</protein>
<dbReference type="RefSeq" id="XP_033584526.1">
    <property type="nucleotide sequence ID" value="XM_033724753.1"/>
</dbReference>
<evidence type="ECO:0000313" key="4">
    <source>
        <dbReference type="RefSeq" id="XP_033584526.1"/>
    </source>
</evidence>